<feature type="domain" description="Histidine kinase" evidence="10">
    <location>
        <begin position="475"/>
        <end position="709"/>
    </location>
</feature>
<feature type="domain" description="Response regulatory" evidence="11">
    <location>
        <begin position="885"/>
        <end position="1002"/>
    </location>
</feature>
<gene>
    <name evidence="14" type="ORF">C7B65_04960</name>
</gene>
<name>A0A2T1DLC9_9CYAN</name>
<dbReference type="InterPro" id="IPR011006">
    <property type="entry name" value="CheY-like_superfamily"/>
</dbReference>
<comment type="catalytic activity">
    <reaction evidence="1">
        <text>ATP + protein L-histidine = ADP + protein N-phospho-L-histidine.</text>
        <dbReference type="EC" id="2.7.13.3"/>
    </reaction>
</comment>
<dbReference type="Gene3D" id="2.30.30.40">
    <property type="entry name" value="SH3 Domains"/>
    <property type="match status" value="1"/>
</dbReference>
<evidence type="ECO:0000256" key="2">
    <source>
        <dbReference type="ARBA" id="ARBA00012438"/>
    </source>
</evidence>
<dbReference type="Gene3D" id="1.20.120.160">
    <property type="entry name" value="HPT domain"/>
    <property type="match status" value="1"/>
</dbReference>
<sequence length="1007" mass="111561">MSHAKELEIRRQFLDEAQEYLDALDAALIGLADNRVDTQKINAALRAIHSIKGGAGMMGFTVLSDLAHRLEDSFKVLKVEKAIAVDFQLETLLLTAVDVLRRVIEYDRHNAAIDPQWLNIEVDPLFEQLHKQLGDPQDENAASVLSPEDGQDIVPLLFETEVEGCLQRLEGVLATPDQPCLQEELTILAQELGGLGEMLQLPAFVRLCASVTYSLEVDVSNVSAIAESALQSWRRTQALVMIGQYDQIPEAIALAPEIVIGENQDLTSFNLAAEDEFSWQDAATVEQDSFGESDESESIPDWYVAALETDSVAVDDAGYTEFQPAARSLIGESQVSDFKVLDGLADGDIAPPEEDLDTTVRVPVRQLNQLNDLFGELTIDRNGLDLYIKRLRNLNQQLHDRVKALDHVNEKMRDVYDKSVFDSDLSISLSGLRLLAGTSSNENANNSKQALKSKTQNLKSDFDSLELDRYNDLHLLSQQVMETIVQIQEVSQDIELSLDDTEQTTRSLNKTAKQLQSGLSQLRMRPLSDIVDRFPRALRELSLQHGKQVTLKVAGNNTLIDRNILETLNDPLMHLLRNAFDHGIENAETRQARGKSAEGSIEIRATHQGSRTIITVRDDGEGIAIEKIRDRAEQMGLDPTLLASASDEELLSLIFEPGFSTSDRVTTLSGRGVGMDVVRNNLKQIRGEIKVNTQPGLGTTFTLSVPFTLSTVRVLLAESNGMLLAFPTEVIEEMSLLKPEQILQTAGSEMLNWHGQILQFVRLQRWLSFNCPRQPHGFETPPTITSTSVIIANHGSQRVGLQIDRCWGEQEATIRRINGTLPLPPGFSSCTILGNGRVVPLVSLSELLRWITSYERTEPPMPSLPSLESTPTSFLSAAMGNQPATILVVDDSINVRRFLALTLERAGYRVEQAKDGQDALDRLENGSSVQAVVCDIEMPRLDGYGLLAKLRANPDLERLPVTMLSSRSSEKHRQLAMNLGANAYFSKPYNEQVLLRTLEQLVTPAAV</sequence>
<dbReference type="InterPro" id="IPR004358">
    <property type="entry name" value="Sig_transdc_His_kin-like_C"/>
</dbReference>
<dbReference type="AlphaFoldDB" id="A0A2T1DLC9"/>
<evidence type="ECO:0000256" key="6">
    <source>
        <dbReference type="ARBA" id="ARBA00023012"/>
    </source>
</evidence>
<protein>
    <recommendedName>
        <fullName evidence="2">histidine kinase</fullName>
        <ecNumber evidence="2">2.7.13.3</ecNumber>
    </recommendedName>
</protein>
<accession>A0A2T1DLC9</accession>
<dbReference type="SMART" id="SM00073">
    <property type="entry name" value="HPT"/>
    <property type="match status" value="1"/>
</dbReference>
<dbReference type="STRING" id="1920490.GCA_001895925_02297"/>
<keyword evidence="5 14" id="KW-0418">Kinase</keyword>
<feature type="domain" description="HPt" evidence="13">
    <location>
        <begin position="2"/>
        <end position="107"/>
    </location>
</feature>
<dbReference type="SUPFAM" id="SSF52172">
    <property type="entry name" value="CheY-like"/>
    <property type="match status" value="1"/>
</dbReference>
<feature type="domain" description="CheW-like" evidence="12">
    <location>
        <begin position="711"/>
        <end position="853"/>
    </location>
</feature>
<dbReference type="PROSITE" id="PS50894">
    <property type="entry name" value="HPT"/>
    <property type="match status" value="1"/>
</dbReference>
<feature type="coiled-coil region" evidence="9">
    <location>
        <begin position="441"/>
        <end position="468"/>
    </location>
</feature>
<dbReference type="SUPFAM" id="SSF47384">
    <property type="entry name" value="Homodimeric domain of signal transducing histidine kinase"/>
    <property type="match status" value="1"/>
</dbReference>
<dbReference type="PANTHER" id="PTHR43395:SF1">
    <property type="entry name" value="CHEMOTAXIS PROTEIN CHEA"/>
    <property type="match status" value="1"/>
</dbReference>
<reference evidence="14 15" key="2">
    <citation type="submission" date="2018-03" db="EMBL/GenBank/DDBJ databases">
        <title>The ancient ancestry and fast evolution of plastids.</title>
        <authorList>
            <person name="Moore K.R."/>
            <person name="Magnabosco C."/>
            <person name="Momper L."/>
            <person name="Gold D.A."/>
            <person name="Bosak T."/>
            <person name="Fournier G.P."/>
        </authorList>
    </citation>
    <scope>NUCLEOTIDE SEQUENCE [LARGE SCALE GENOMIC DNA]</scope>
    <source>
        <strain evidence="14 15">ULC007</strain>
    </source>
</reference>
<dbReference type="Gene3D" id="3.30.565.10">
    <property type="entry name" value="Histidine kinase-like ATPase, C-terminal domain"/>
    <property type="match status" value="1"/>
</dbReference>
<dbReference type="OrthoDB" id="2079555at2"/>
<evidence type="ECO:0000256" key="7">
    <source>
        <dbReference type="PROSITE-ProRule" id="PRU00110"/>
    </source>
</evidence>
<dbReference type="SUPFAM" id="SSF47226">
    <property type="entry name" value="Histidine-containing phosphotransfer domain, HPT domain"/>
    <property type="match status" value="1"/>
</dbReference>
<dbReference type="SUPFAM" id="SSF50341">
    <property type="entry name" value="CheW-like"/>
    <property type="match status" value="1"/>
</dbReference>
<dbReference type="PRINTS" id="PR00344">
    <property type="entry name" value="BCTRLSENSOR"/>
</dbReference>
<dbReference type="PROSITE" id="PS50851">
    <property type="entry name" value="CHEW"/>
    <property type="match status" value="1"/>
</dbReference>
<dbReference type="Gene3D" id="1.10.287.560">
    <property type="entry name" value="Histidine kinase CheA-like, homodimeric domain"/>
    <property type="match status" value="1"/>
</dbReference>
<dbReference type="Pfam" id="PF01584">
    <property type="entry name" value="CheW"/>
    <property type="match status" value="1"/>
</dbReference>
<dbReference type="PANTHER" id="PTHR43395">
    <property type="entry name" value="SENSOR HISTIDINE KINASE CHEA"/>
    <property type="match status" value="1"/>
</dbReference>
<proteinExistence type="predicted"/>
<dbReference type="InterPro" id="IPR004105">
    <property type="entry name" value="CheA-like_dim"/>
</dbReference>
<evidence type="ECO:0000256" key="4">
    <source>
        <dbReference type="ARBA" id="ARBA00022679"/>
    </source>
</evidence>
<dbReference type="InterPro" id="IPR008207">
    <property type="entry name" value="Sig_transdc_His_kin_Hpt_dom"/>
</dbReference>
<dbReference type="InterPro" id="IPR005467">
    <property type="entry name" value="His_kinase_dom"/>
</dbReference>
<evidence type="ECO:0000259" key="11">
    <source>
        <dbReference type="PROSITE" id="PS50110"/>
    </source>
</evidence>
<dbReference type="InterPro" id="IPR001789">
    <property type="entry name" value="Sig_transdc_resp-reg_receiver"/>
</dbReference>
<dbReference type="Proteomes" id="UP000238634">
    <property type="component" value="Unassembled WGS sequence"/>
</dbReference>
<dbReference type="InterPro" id="IPR003594">
    <property type="entry name" value="HATPase_dom"/>
</dbReference>
<keyword evidence="9" id="KW-0175">Coiled coil</keyword>
<dbReference type="CDD" id="cd00088">
    <property type="entry name" value="HPT"/>
    <property type="match status" value="1"/>
</dbReference>
<dbReference type="SMART" id="SM00448">
    <property type="entry name" value="REC"/>
    <property type="match status" value="1"/>
</dbReference>
<dbReference type="EMBL" id="PVWG01000003">
    <property type="protein sequence ID" value="PSB21282.1"/>
    <property type="molecule type" value="Genomic_DNA"/>
</dbReference>
<reference evidence="14 15" key="1">
    <citation type="submission" date="2018-02" db="EMBL/GenBank/DDBJ databases">
        <authorList>
            <person name="Cohen D.B."/>
            <person name="Kent A.D."/>
        </authorList>
    </citation>
    <scope>NUCLEOTIDE SEQUENCE [LARGE SCALE GENOMIC DNA]</scope>
    <source>
        <strain evidence="14 15">ULC007</strain>
    </source>
</reference>
<keyword evidence="15" id="KW-1185">Reference proteome</keyword>
<keyword evidence="6" id="KW-0902">Two-component regulatory system</keyword>
<evidence type="ECO:0000256" key="3">
    <source>
        <dbReference type="ARBA" id="ARBA00022553"/>
    </source>
</evidence>
<keyword evidence="4" id="KW-0808">Transferase</keyword>
<evidence type="ECO:0000256" key="9">
    <source>
        <dbReference type="SAM" id="Coils"/>
    </source>
</evidence>
<dbReference type="InterPro" id="IPR037006">
    <property type="entry name" value="CheA-like_homodim_sf"/>
</dbReference>
<dbReference type="Pfam" id="PF02518">
    <property type="entry name" value="HATPase_c"/>
    <property type="match status" value="1"/>
</dbReference>
<dbReference type="GO" id="GO:0005737">
    <property type="term" value="C:cytoplasm"/>
    <property type="evidence" value="ECO:0007669"/>
    <property type="project" value="InterPro"/>
</dbReference>
<dbReference type="Pfam" id="PF01627">
    <property type="entry name" value="Hpt"/>
    <property type="match status" value="1"/>
</dbReference>
<dbReference type="InterPro" id="IPR002545">
    <property type="entry name" value="CheW-lke_dom"/>
</dbReference>
<dbReference type="GO" id="GO:0000155">
    <property type="term" value="F:phosphorelay sensor kinase activity"/>
    <property type="evidence" value="ECO:0007669"/>
    <property type="project" value="InterPro"/>
</dbReference>
<evidence type="ECO:0000259" key="13">
    <source>
        <dbReference type="PROSITE" id="PS50894"/>
    </source>
</evidence>
<comment type="caution">
    <text evidence="14">The sequence shown here is derived from an EMBL/GenBank/DDBJ whole genome shotgun (WGS) entry which is preliminary data.</text>
</comment>
<evidence type="ECO:0000259" key="10">
    <source>
        <dbReference type="PROSITE" id="PS50109"/>
    </source>
</evidence>
<dbReference type="Gene3D" id="3.40.50.2300">
    <property type="match status" value="1"/>
</dbReference>
<evidence type="ECO:0000313" key="15">
    <source>
        <dbReference type="Proteomes" id="UP000238634"/>
    </source>
</evidence>
<feature type="modified residue" description="4-aspartylphosphate" evidence="8">
    <location>
        <position position="935"/>
    </location>
</feature>
<dbReference type="SMART" id="SM00260">
    <property type="entry name" value="CheW"/>
    <property type="match status" value="1"/>
</dbReference>
<dbReference type="SMART" id="SM00387">
    <property type="entry name" value="HATPase_c"/>
    <property type="match status" value="1"/>
</dbReference>
<dbReference type="InterPro" id="IPR036641">
    <property type="entry name" value="HPT_dom_sf"/>
</dbReference>
<dbReference type="SMART" id="SM01231">
    <property type="entry name" value="H-kinase_dim"/>
    <property type="match status" value="1"/>
</dbReference>
<feature type="modified residue" description="Phosphohistidine" evidence="7">
    <location>
        <position position="49"/>
    </location>
</feature>
<organism evidence="14 15">
    <name type="scientific">Phormidesmis priestleyi ULC007</name>
    <dbReference type="NCBI Taxonomy" id="1920490"/>
    <lineage>
        <taxon>Bacteria</taxon>
        <taxon>Bacillati</taxon>
        <taxon>Cyanobacteriota</taxon>
        <taxon>Cyanophyceae</taxon>
        <taxon>Leptolyngbyales</taxon>
        <taxon>Leptolyngbyaceae</taxon>
        <taxon>Phormidesmis</taxon>
    </lineage>
</organism>
<evidence type="ECO:0000256" key="8">
    <source>
        <dbReference type="PROSITE-ProRule" id="PRU00169"/>
    </source>
</evidence>
<dbReference type="InterPro" id="IPR036097">
    <property type="entry name" value="HisK_dim/P_sf"/>
</dbReference>
<evidence type="ECO:0000256" key="1">
    <source>
        <dbReference type="ARBA" id="ARBA00000085"/>
    </source>
</evidence>
<dbReference type="FunFam" id="3.30.565.10:FF:000016">
    <property type="entry name" value="Chemotaxis protein CheA, putative"/>
    <property type="match status" value="1"/>
</dbReference>
<dbReference type="GO" id="GO:0006935">
    <property type="term" value="P:chemotaxis"/>
    <property type="evidence" value="ECO:0007669"/>
    <property type="project" value="InterPro"/>
</dbReference>
<evidence type="ECO:0000313" key="14">
    <source>
        <dbReference type="EMBL" id="PSB21282.1"/>
    </source>
</evidence>
<evidence type="ECO:0000256" key="5">
    <source>
        <dbReference type="ARBA" id="ARBA00022777"/>
    </source>
</evidence>
<evidence type="ECO:0000259" key="12">
    <source>
        <dbReference type="PROSITE" id="PS50851"/>
    </source>
</evidence>
<dbReference type="PROSITE" id="PS50109">
    <property type="entry name" value="HIS_KIN"/>
    <property type="match status" value="1"/>
</dbReference>
<keyword evidence="3 8" id="KW-0597">Phosphoprotein</keyword>
<dbReference type="InterPro" id="IPR036061">
    <property type="entry name" value="CheW-like_dom_sf"/>
</dbReference>
<dbReference type="SUPFAM" id="SSF55874">
    <property type="entry name" value="ATPase domain of HSP90 chaperone/DNA topoisomerase II/histidine kinase"/>
    <property type="match status" value="1"/>
</dbReference>
<dbReference type="EC" id="2.7.13.3" evidence="2"/>
<dbReference type="RefSeq" id="WP_073069932.1">
    <property type="nucleotide sequence ID" value="NZ_MPPI01000004.1"/>
</dbReference>
<dbReference type="InterPro" id="IPR051315">
    <property type="entry name" value="Bact_Chemotaxis_CheA"/>
</dbReference>
<dbReference type="PROSITE" id="PS50110">
    <property type="entry name" value="RESPONSE_REGULATORY"/>
    <property type="match status" value="1"/>
</dbReference>
<dbReference type="InterPro" id="IPR036890">
    <property type="entry name" value="HATPase_C_sf"/>
</dbReference>
<dbReference type="Pfam" id="PF00072">
    <property type="entry name" value="Response_reg"/>
    <property type="match status" value="1"/>
</dbReference>